<reference evidence="4 5" key="1">
    <citation type="submission" date="2022-08" db="EMBL/GenBank/DDBJ databases">
        <title>Reclassification of Massilia species as members of the genera Telluria, Duganella, Pseudoduganella, Mokoshia gen. nov. and Zemynaea gen. nov. using orthogonal and non-orthogonal genome-based approaches.</title>
        <authorList>
            <person name="Bowman J.P."/>
        </authorList>
    </citation>
    <scope>NUCLEOTIDE SEQUENCE [LARGE SCALE GENOMIC DNA]</scope>
    <source>
        <strain evidence="4 5">LMG 28164</strain>
    </source>
</reference>
<gene>
    <name evidence="4" type="ORF">NX782_24590</name>
</gene>
<dbReference type="RefSeq" id="WP_258848134.1">
    <property type="nucleotide sequence ID" value="NZ_JANUGX010000042.1"/>
</dbReference>
<dbReference type="Pfam" id="PF00589">
    <property type="entry name" value="Phage_integrase"/>
    <property type="match status" value="1"/>
</dbReference>
<evidence type="ECO:0000313" key="4">
    <source>
        <dbReference type="EMBL" id="MCS0592365.1"/>
    </source>
</evidence>
<evidence type="ECO:0000256" key="1">
    <source>
        <dbReference type="ARBA" id="ARBA00022908"/>
    </source>
</evidence>
<dbReference type="InterPro" id="IPR002104">
    <property type="entry name" value="Integrase_catalytic"/>
</dbReference>
<dbReference type="CDD" id="cd00796">
    <property type="entry name" value="INT_Rci_Hp1_C"/>
    <property type="match status" value="1"/>
</dbReference>
<name>A0ABT2AF12_9BURK</name>
<accession>A0ABT2AF12</accession>
<dbReference type="PANTHER" id="PTHR30349">
    <property type="entry name" value="PHAGE INTEGRASE-RELATED"/>
    <property type="match status" value="1"/>
</dbReference>
<dbReference type="Gene3D" id="1.10.443.10">
    <property type="entry name" value="Intergrase catalytic core"/>
    <property type="match status" value="1"/>
</dbReference>
<organism evidence="4 5">
    <name type="scientific">Massilia norwichensis</name>
    <dbReference type="NCBI Taxonomy" id="1442366"/>
    <lineage>
        <taxon>Bacteria</taxon>
        <taxon>Pseudomonadati</taxon>
        <taxon>Pseudomonadota</taxon>
        <taxon>Betaproteobacteria</taxon>
        <taxon>Burkholderiales</taxon>
        <taxon>Oxalobacteraceae</taxon>
        <taxon>Telluria group</taxon>
        <taxon>Massilia</taxon>
    </lineage>
</organism>
<keyword evidence="2" id="KW-0233">DNA recombination</keyword>
<comment type="caution">
    <text evidence="4">The sequence shown here is derived from an EMBL/GenBank/DDBJ whole genome shotgun (WGS) entry which is preliminary data.</text>
</comment>
<dbReference type="EMBL" id="JANUGX010000042">
    <property type="protein sequence ID" value="MCS0592365.1"/>
    <property type="molecule type" value="Genomic_DNA"/>
</dbReference>
<proteinExistence type="predicted"/>
<keyword evidence="5" id="KW-1185">Reference proteome</keyword>
<dbReference type="PANTHER" id="PTHR30349:SF94">
    <property type="entry name" value="INTEGRASE_RECOMBINASE HI_1414-RELATED"/>
    <property type="match status" value="1"/>
</dbReference>
<evidence type="ECO:0000313" key="5">
    <source>
        <dbReference type="Proteomes" id="UP001205560"/>
    </source>
</evidence>
<dbReference type="InterPro" id="IPR011010">
    <property type="entry name" value="DNA_brk_join_enz"/>
</dbReference>
<dbReference type="InterPro" id="IPR013762">
    <property type="entry name" value="Integrase-like_cat_sf"/>
</dbReference>
<evidence type="ECO:0000259" key="3">
    <source>
        <dbReference type="PROSITE" id="PS51898"/>
    </source>
</evidence>
<dbReference type="PROSITE" id="PS51898">
    <property type="entry name" value="TYR_RECOMBINASE"/>
    <property type="match status" value="1"/>
</dbReference>
<feature type="domain" description="Tyr recombinase" evidence="3">
    <location>
        <begin position="184"/>
        <end position="367"/>
    </location>
</feature>
<keyword evidence="1" id="KW-0229">DNA integration</keyword>
<dbReference type="InterPro" id="IPR050090">
    <property type="entry name" value="Tyrosine_recombinase_XerCD"/>
</dbReference>
<protein>
    <submittedName>
        <fullName evidence="4">Site-specific integrase</fullName>
    </submittedName>
</protein>
<dbReference type="SUPFAM" id="SSF56349">
    <property type="entry name" value="DNA breaking-rejoining enzymes"/>
    <property type="match status" value="1"/>
</dbReference>
<sequence length="367" mass="42652">MATIVKRPYGYQLRISHRLLPKDLWATFDTKEAAEQYARQLEGLLAQGIVPAALLERETPKQEIWTVQRCILEYLRHNSVPLSDQKLLDTVMPSVAKIGTGSLNYDWAEAWVRDMKRINHLAPGTIRKRQGALARCFDWMTRKHPEIMAQNPLRLLKRGFATYTEADADLLAAQGKAPRVDEERDRRVCDDEEARIVAFLQESDDERLFFELALQSAMRMRECYTLYVSQVDLPKRTIFLDRTKNGSTRQVPLPTPIVQHLSTYIRNNRKAITDRENRIFPYWSGDRDGHALDVTTRNLSIRFARIFRLAGVLDLHFHDLRHEATCRLYERTKLSDVLIAKITGHKDIRMLRRYASLRGSDLAAHLW</sequence>
<dbReference type="Proteomes" id="UP001205560">
    <property type="component" value="Unassembled WGS sequence"/>
</dbReference>
<evidence type="ECO:0000256" key="2">
    <source>
        <dbReference type="ARBA" id="ARBA00023172"/>
    </source>
</evidence>